<dbReference type="AlphaFoldDB" id="A0A6D0IVD2"/>
<dbReference type="InterPro" id="IPR000560">
    <property type="entry name" value="His_Pase_clade-2"/>
</dbReference>
<reference evidence="4 5" key="1">
    <citation type="submission" date="2019-12" db="EMBL/GenBank/DDBJ databases">
        <title>Enteriobacteria Tanzani isolates_8377-8380.</title>
        <authorList>
            <person name="Subbiah M."/>
            <person name="Call D."/>
        </authorList>
    </citation>
    <scope>NUCLEOTIDE SEQUENCE [LARGE SCALE GENOMIC DNA]</scope>
    <source>
        <strain evidence="3 5">8379wE6</strain>
        <strain evidence="2 4">8380wG1</strain>
    </source>
</reference>
<protein>
    <submittedName>
        <fullName evidence="2">Histidine-type phosphatase</fullName>
    </submittedName>
</protein>
<evidence type="ECO:0000313" key="4">
    <source>
        <dbReference type="Proteomes" id="UP000430387"/>
    </source>
</evidence>
<sequence length="85" mass="9476">MKAILIPFLSLLIPLTPQSAFAQSEPELKLESVVIVSRHGVRAPTKATQLMQDVTPDAWPTWPVKLGWLTPRGGELIAYLGHYQR</sequence>
<name>A0A6D0IVD2_ECOLX</name>
<evidence type="ECO:0000313" key="5">
    <source>
        <dbReference type="Proteomes" id="UP000436482"/>
    </source>
</evidence>
<proteinExistence type="predicted"/>
<accession>A0A6D0IVD2</accession>
<evidence type="ECO:0000256" key="1">
    <source>
        <dbReference type="SAM" id="SignalP"/>
    </source>
</evidence>
<dbReference type="EMBL" id="WTQJ01002110">
    <property type="protein sequence ID" value="MWR17938.1"/>
    <property type="molecule type" value="Genomic_DNA"/>
</dbReference>
<dbReference type="Proteomes" id="UP000430387">
    <property type="component" value="Unassembled WGS sequence"/>
</dbReference>
<feature type="chain" id="PRO_5036173228" evidence="1">
    <location>
        <begin position="23"/>
        <end position="85"/>
    </location>
</feature>
<evidence type="ECO:0000313" key="3">
    <source>
        <dbReference type="EMBL" id="MWR92715.1"/>
    </source>
</evidence>
<organism evidence="2 4">
    <name type="scientific">Escherichia coli</name>
    <dbReference type="NCBI Taxonomy" id="562"/>
    <lineage>
        <taxon>Bacteria</taxon>
        <taxon>Pseudomonadati</taxon>
        <taxon>Pseudomonadota</taxon>
        <taxon>Gammaproteobacteria</taxon>
        <taxon>Enterobacterales</taxon>
        <taxon>Enterobacteriaceae</taxon>
        <taxon>Escherichia</taxon>
    </lineage>
</organism>
<feature type="non-terminal residue" evidence="2">
    <location>
        <position position="85"/>
    </location>
</feature>
<dbReference type="InterPro" id="IPR029033">
    <property type="entry name" value="His_PPase_superfam"/>
</dbReference>
<dbReference type="EMBL" id="WTQQ01001838">
    <property type="protein sequence ID" value="MWR92715.1"/>
    <property type="molecule type" value="Genomic_DNA"/>
</dbReference>
<dbReference type="Proteomes" id="UP000436482">
    <property type="component" value="Unassembled WGS sequence"/>
</dbReference>
<gene>
    <name evidence="3" type="ORF">GP979_31275</name>
    <name evidence="2" type="ORF">GQA06_29615</name>
</gene>
<dbReference type="Gene3D" id="3.40.50.1240">
    <property type="entry name" value="Phosphoglycerate mutase-like"/>
    <property type="match status" value="1"/>
</dbReference>
<dbReference type="PROSITE" id="PS00616">
    <property type="entry name" value="HIS_ACID_PHOSPHAT_1"/>
    <property type="match status" value="1"/>
</dbReference>
<evidence type="ECO:0000313" key="2">
    <source>
        <dbReference type="EMBL" id="MWR17938.1"/>
    </source>
</evidence>
<keyword evidence="1" id="KW-0732">Signal</keyword>
<feature type="signal peptide" evidence="1">
    <location>
        <begin position="1"/>
        <end position="22"/>
    </location>
</feature>
<dbReference type="Pfam" id="PF00328">
    <property type="entry name" value="His_Phos_2"/>
    <property type="match status" value="1"/>
</dbReference>
<dbReference type="InterPro" id="IPR033379">
    <property type="entry name" value="Acid_Pase_AS"/>
</dbReference>
<comment type="caution">
    <text evidence="2">The sequence shown here is derived from an EMBL/GenBank/DDBJ whole genome shotgun (WGS) entry which is preliminary data.</text>
</comment>
<dbReference type="SUPFAM" id="SSF53254">
    <property type="entry name" value="Phosphoglycerate mutase-like"/>
    <property type="match status" value="1"/>
</dbReference>